<feature type="chain" id="PRO_5045601835" evidence="1">
    <location>
        <begin position="17"/>
        <end position="233"/>
    </location>
</feature>
<dbReference type="InterPro" id="IPR036777">
    <property type="entry name" value="Channel_Tsx-like_sf"/>
</dbReference>
<keyword evidence="1" id="KW-0732">Signal</keyword>
<organism evidence="2 3">
    <name type="scientific">Parabacteroides faecalis</name>
    <dbReference type="NCBI Taxonomy" id="2924040"/>
    <lineage>
        <taxon>Bacteria</taxon>
        <taxon>Pseudomonadati</taxon>
        <taxon>Bacteroidota</taxon>
        <taxon>Bacteroidia</taxon>
        <taxon>Bacteroidales</taxon>
        <taxon>Tannerellaceae</taxon>
        <taxon>Parabacteroides</taxon>
    </lineage>
</organism>
<dbReference type="Proteomes" id="UP001165444">
    <property type="component" value="Unassembled WGS sequence"/>
</dbReference>
<evidence type="ECO:0000256" key="1">
    <source>
        <dbReference type="SAM" id="SignalP"/>
    </source>
</evidence>
<dbReference type="SUPFAM" id="SSF111364">
    <property type="entry name" value="Tsx-like channel"/>
    <property type="match status" value="1"/>
</dbReference>
<feature type="signal peptide" evidence="1">
    <location>
        <begin position="1"/>
        <end position="16"/>
    </location>
</feature>
<dbReference type="EMBL" id="JAKZMM010000011">
    <property type="protein sequence ID" value="MCJ2380141.1"/>
    <property type="molecule type" value="Genomic_DNA"/>
</dbReference>
<keyword evidence="3" id="KW-1185">Reference proteome</keyword>
<accession>A0ABT0BZD5</accession>
<proteinExistence type="predicted"/>
<dbReference type="RefSeq" id="WP_243323863.1">
    <property type="nucleotide sequence ID" value="NZ_JAKZMM010000011.1"/>
</dbReference>
<name>A0ABT0BZD5_9BACT</name>
<evidence type="ECO:0000313" key="3">
    <source>
        <dbReference type="Proteomes" id="UP001165444"/>
    </source>
</evidence>
<sequence>MRKLFLLALLSLAVWAGKSQNVQLHYDLGGALYDKDLDGRPVLTSTVEMFKPDKWGSTYFFVDMDYTSKGIASAYWEIARELSFWKAPFSVHVEYNGELSNQSSFNNAYLGGLTYTFNTKDFTKGFTLTGMYKYIQKSEKPNNFQLTGTWYVHFAKNGLCTFSGFADWWREKNPHGNFIFLTEPQFWLNLNRFEKIDDKFKLSVGTEVELSHNFSFRNGFYAIPTLAIKWSFD</sequence>
<gene>
    <name evidence="2" type="ORF">MUN53_05850</name>
</gene>
<reference evidence="2 3" key="1">
    <citation type="submission" date="2022-03" db="EMBL/GenBank/DDBJ databases">
        <title>Parabacteroides sp. nov. isolated from swine feces.</title>
        <authorList>
            <person name="Bak J.E."/>
        </authorList>
    </citation>
    <scope>NUCLEOTIDE SEQUENCE [LARGE SCALE GENOMIC DNA]</scope>
    <source>
        <strain evidence="2 3">AGMB00274</strain>
    </source>
</reference>
<protein>
    <submittedName>
        <fullName evidence="2">DUF5020 family protein</fullName>
    </submittedName>
</protein>
<evidence type="ECO:0000313" key="2">
    <source>
        <dbReference type="EMBL" id="MCJ2380141.1"/>
    </source>
</evidence>
<dbReference type="Pfam" id="PF16412">
    <property type="entry name" value="DUF5020"/>
    <property type="match status" value="1"/>
</dbReference>
<comment type="caution">
    <text evidence="2">The sequence shown here is derived from an EMBL/GenBank/DDBJ whole genome shotgun (WGS) entry which is preliminary data.</text>
</comment>